<keyword evidence="12" id="KW-1185">Reference proteome</keyword>
<keyword evidence="9" id="KW-0148">Chlorophyll</keyword>
<comment type="function">
    <text evidence="1">The light-harvesting complex (LHC) functions as a light receptor, it captures and delivers excitation energy to photosystems with which it is closely associated. Energy is transferred from the carotenoid and chlorophyll C (or B) to chlorophyll A and the photosynthetic reaction centers where it is used to synthesize ATP and reducing power.</text>
</comment>
<dbReference type="GO" id="GO:0030076">
    <property type="term" value="C:light-harvesting complex"/>
    <property type="evidence" value="ECO:0007669"/>
    <property type="project" value="UniProtKB-KW"/>
</dbReference>
<dbReference type="Pfam" id="PF00504">
    <property type="entry name" value="Chloroa_b-bind"/>
    <property type="match status" value="1"/>
</dbReference>
<comment type="subcellular location">
    <subcellularLocation>
        <location evidence="2">Plastid</location>
        <location evidence="2">Chloroplast</location>
    </subcellularLocation>
</comment>
<feature type="binding site" evidence="9">
    <location>
        <position position="83"/>
    </location>
    <ligand>
        <name>chlorophyll a</name>
        <dbReference type="ChEBI" id="CHEBI:58416"/>
        <label>1</label>
    </ligand>
</feature>
<dbReference type="Proteomes" id="UP000664859">
    <property type="component" value="Unassembled WGS sequence"/>
</dbReference>
<proteinExistence type="inferred from homology"/>
<keyword evidence="10" id="KW-0732">Signal</keyword>
<organism evidence="11 12">
    <name type="scientific">Tribonema minus</name>
    <dbReference type="NCBI Taxonomy" id="303371"/>
    <lineage>
        <taxon>Eukaryota</taxon>
        <taxon>Sar</taxon>
        <taxon>Stramenopiles</taxon>
        <taxon>Ochrophyta</taxon>
        <taxon>PX clade</taxon>
        <taxon>Xanthophyceae</taxon>
        <taxon>Tribonematales</taxon>
        <taxon>Tribonemataceae</taxon>
        <taxon>Tribonema</taxon>
    </lineage>
</organism>
<dbReference type="Gene3D" id="1.10.3460.10">
    <property type="entry name" value="Chlorophyll a/b binding protein domain"/>
    <property type="match status" value="1"/>
</dbReference>
<dbReference type="GO" id="GO:0009765">
    <property type="term" value="P:photosynthesis, light harvesting"/>
    <property type="evidence" value="ECO:0007669"/>
    <property type="project" value="InterPro"/>
</dbReference>
<evidence type="ECO:0000256" key="5">
    <source>
        <dbReference type="ARBA" id="ARBA00022528"/>
    </source>
</evidence>
<evidence type="ECO:0000256" key="2">
    <source>
        <dbReference type="ARBA" id="ARBA00004229"/>
    </source>
</evidence>
<keyword evidence="5" id="KW-0150">Chloroplast</keyword>
<dbReference type="InterPro" id="IPR022796">
    <property type="entry name" value="Chloroa_b-bind"/>
</dbReference>
<feature type="binding site" evidence="9">
    <location>
        <position position="175"/>
    </location>
    <ligand>
        <name>chlorophyll a</name>
        <dbReference type="ChEBI" id="CHEBI:58416"/>
        <label>1</label>
    </ligand>
</feature>
<keyword evidence="6" id="KW-0602">Photosynthesis</keyword>
<dbReference type="SUPFAM" id="SSF103511">
    <property type="entry name" value="Chlorophyll a-b binding protein"/>
    <property type="match status" value="1"/>
</dbReference>
<evidence type="ECO:0000256" key="10">
    <source>
        <dbReference type="SAM" id="SignalP"/>
    </source>
</evidence>
<keyword evidence="7" id="KW-0934">Plastid</keyword>
<protein>
    <submittedName>
        <fullName evidence="11">Light harvesting complex protein</fullName>
    </submittedName>
</protein>
<evidence type="ECO:0000256" key="8">
    <source>
        <dbReference type="ARBA" id="ARBA00023243"/>
    </source>
</evidence>
<evidence type="ECO:0000256" key="6">
    <source>
        <dbReference type="ARBA" id="ARBA00022531"/>
    </source>
</evidence>
<dbReference type="InterPro" id="IPR001344">
    <property type="entry name" value="Chloro_AB-bd_pln"/>
</dbReference>
<reference evidence="11" key="1">
    <citation type="submission" date="2021-02" db="EMBL/GenBank/DDBJ databases">
        <title>First Annotated Genome of the Yellow-green Alga Tribonema minus.</title>
        <authorList>
            <person name="Mahan K.M."/>
        </authorList>
    </citation>
    <scope>NUCLEOTIDE SEQUENCE</scope>
    <source>
        <strain evidence="11">UTEX B ZZ1240</strain>
    </source>
</reference>
<name>A0A835Z019_9STRA</name>
<feature type="binding site" evidence="9">
    <location>
        <position position="78"/>
    </location>
    <ligand>
        <name>chlorophyll a</name>
        <dbReference type="ChEBI" id="CHEBI:58416"/>
        <label>1</label>
    </ligand>
</feature>
<keyword evidence="8" id="KW-0437">Light-harvesting polypeptide</keyword>
<sequence length="204" mass="22065">MKAVAACSLALAAGASAFVAPSSFAGSQLARVTSAKSALSMEFAGGLIGADGPEPTTKNFDPLGLAEKGDVLFYREAELKHCRLAMLAVVGMVVPNFVRLPGDIFQGVNVVDAHNLMVEKGPMVMVLFWVSLFELLTAPLTWNMAEKDREPGDFMLDPLGFCKDPEKKKRYQLSELKNGRLAMLAFSGMITQAVLTGHDFPYLY</sequence>
<evidence type="ECO:0000313" key="12">
    <source>
        <dbReference type="Proteomes" id="UP000664859"/>
    </source>
</evidence>
<dbReference type="GO" id="GO:0016020">
    <property type="term" value="C:membrane"/>
    <property type="evidence" value="ECO:0007669"/>
    <property type="project" value="InterPro"/>
</dbReference>
<accession>A0A835Z019</accession>
<evidence type="ECO:0000256" key="3">
    <source>
        <dbReference type="ARBA" id="ARBA00005933"/>
    </source>
</evidence>
<dbReference type="OrthoDB" id="423598at2759"/>
<comment type="similarity">
    <text evidence="3">Belongs to the fucoxanthin chlorophyll protein family.</text>
</comment>
<evidence type="ECO:0000256" key="4">
    <source>
        <dbReference type="ARBA" id="ARBA00011623"/>
    </source>
</evidence>
<feature type="chain" id="PRO_5032691062" evidence="10">
    <location>
        <begin position="18"/>
        <end position="204"/>
    </location>
</feature>
<keyword evidence="9" id="KW-0157">Chromophore</keyword>
<dbReference type="EMBL" id="JAFCMP010000164">
    <property type="protein sequence ID" value="KAG5184486.1"/>
    <property type="molecule type" value="Genomic_DNA"/>
</dbReference>
<comment type="subunit">
    <text evidence="4">The LHC complex of chromophytic algae is composed of fucoxanthin, chlorophyll A and C bound non-covalently by fucoxanthin chlorophyll proteins (FCPs). The ratio of pigments in this LHC is; fucoxanthin: chlorophyll C: chlorophyll A; (0.6-1): (0.1-0.3): (1).</text>
</comment>
<feature type="binding site" evidence="9">
    <location>
        <position position="192"/>
    </location>
    <ligand>
        <name>chlorophyll a</name>
        <dbReference type="ChEBI" id="CHEBI:58416"/>
        <label>1</label>
    </ligand>
</feature>
<dbReference type="GO" id="GO:0016168">
    <property type="term" value="F:chlorophyll binding"/>
    <property type="evidence" value="ECO:0007669"/>
    <property type="project" value="UniProtKB-KW"/>
</dbReference>
<dbReference type="AlphaFoldDB" id="A0A835Z019"/>
<feature type="binding site" evidence="9">
    <location>
        <position position="81"/>
    </location>
    <ligand>
        <name>chlorophyll a</name>
        <dbReference type="ChEBI" id="CHEBI:58416"/>
        <label>1</label>
    </ligand>
</feature>
<feature type="signal peptide" evidence="10">
    <location>
        <begin position="1"/>
        <end position="17"/>
    </location>
</feature>
<dbReference type="GO" id="GO:0009507">
    <property type="term" value="C:chloroplast"/>
    <property type="evidence" value="ECO:0007669"/>
    <property type="project" value="UniProtKB-SubCell"/>
</dbReference>
<comment type="caution">
    <text evidence="11">The sequence shown here is derived from an EMBL/GenBank/DDBJ whole genome shotgun (WGS) entry which is preliminary data.</text>
</comment>
<dbReference type="PANTHER" id="PTHR21649">
    <property type="entry name" value="CHLOROPHYLL A/B BINDING PROTEIN"/>
    <property type="match status" value="1"/>
</dbReference>
<feature type="binding site" evidence="9">
    <location>
        <position position="178"/>
    </location>
    <ligand>
        <name>chlorophyll a</name>
        <dbReference type="ChEBI" id="CHEBI:58416"/>
        <label>1</label>
    </ligand>
</feature>
<evidence type="ECO:0000256" key="7">
    <source>
        <dbReference type="ARBA" id="ARBA00022640"/>
    </source>
</evidence>
<gene>
    <name evidence="11" type="ORF">JKP88DRAFT_237643</name>
</gene>
<evidence type="ECO:0000256" key="1">
    <source>
        <dbReference type="ARBA" id="ARBA00004022"/>
    </source>
</evidence>
<evidence type="ECO:0000256" key="9">
    <source>
        <dbReference type="PIRSR" id="PIRSR601344-1"/>
    </source>
</evidence>
<feature type="binding site" evidence="9">
    <location>
        <position position="180"/>
    </location>
    <ligand>
        <name>chlorophyll a</name>
        <dbReference type="ChEBI" id="CHEBI:58416"/>
        <label>1</label>
    </ligand>
</feature>
<evidence type="ECO:0000313" key="11">
    <source>
        <dbReference type="EMBL" id="KAG5184486.1"/>
    </source>
</evidence>